<dbReference type="STRING" id="483547.GSUB_11535"/>
<dbReference type="RefSeq" id="WP_040200909.1">
    <property type="nucleotide sequence ID" value="NZ_CP010311.1"/>
</dbReference>
<dbReference type="EMBL" id="CP010311">
    <property type="protein sequence ID" value="AJF07068.1"/>
    <property type="molecule type" value="Genomic_DNA"/>
</dbReference>
<reference evidence="1 2" key="1">
    <citation type="journal article" date="2015" name="Genome Announc.">
        <title>Genomes of Geoalkalibacter ferrihydriticus Z-0531T and Geoalkalibacter subterraneus Red1T, Two Haloalkaliphilic Metal-Reducing Deltaproteobacteria.</title>
        <authorList>
            <person name="Badalamenti J.P."/>
            <person name="Krajmalnik-Brown R."/>
            <person name="Torres C.I."/>
            <person name="Bond D.R."/>
        </authorList>
    </citation>
    <scope>NUCLEOTIDE SEQUENCE [LARGE SCALE GENOMIC DNA]</scope>
    <source>
        <strain evidence="1 2">Red1</strain>
    </source>
</reference>
<keyword evidence="2" id="KW-1185">Reference proteome</keyword>
<protein>
    <recommendedName>
        <fullName evidence="3">Alpha/beta hydrolase</fullName>
    </recommendedName>
</protein>
<dbReference type="HOGENOM" id="CLU_541591_0_0_7"/>
<dbReference type="AlphaFoldDB" id="A0A0B5FIB0"/>
<name>A0A0B5FIB0_9BACT</name>
<organism evidence="1 2">
    <name type="scientific">Geoalkalibacter subterraneus</name>
    <dbReference type="NCBI Taxonomy" id="483547"/>
    <lineage>
        <taxon>Bacteria</taxon>
        <taxon>Pseudomonadati</taxon>
        <taxon>Thermodesulfobacteriota</taxon>
        <taxon>Desulfuromonadia</taxon>
        <taxon>Desulfuromonadales</taxon>
        <taxon>Geoalkalibacteraceae</taxon>
        <taxon>Geoalkalibacter</taxon>
    </lineage>
</organism>
<sequence length="503" mass="56910">MSTQLTNPSNEAIIRIASPRPRCTSWDVAPAVIVNAREDRQPGADPSARDLLREDELRYFQKNGNNATIFIHGFNVPYGRFSHHVQLFDWGHDILRNQTIAPRLSYNDKFATTYRDRDTLARQYRRWQERYPHLYAGIDLENLNGSDGHNWFIHMEDNLNRATGLFNRDDYRKFTRMIHLAWSGDVFALDYMAAESRANDAGFVLAGLIDQLVGAGIAVNIIAHSLGNRVLLVAMNLLGQMPGRLECIAHAFMWQPAVPDTALSSDPGKDSSVLRNWNFIHAHRAAKKIVVLHSNRDNILGPHADDQSFQEDLAAGEWREALSGKMGGIYNVATIAGAPGTEVISSPTRAPVQKASNWIQDNLPRIEQALQEEIARDGNGLFTDHLLPRRYEYALPGLGAMFYGQRITREMAVDSMKTFRALARTEYENKKPRPAMGYEGPEIENDLFVRRMRDEGKLALVNQNLWLFSHSGMRIPSDLLFAKVYQDRIMALLLDSTGFGAYR</sequence>
<evidence type="ECO:0000313" key="1">
    <source>
        <dbReference type="EMBL" id="AJF07068.1"/>
    </source>
</evidence>
<evidence type="ECO:0008006" key="3">
    <source>
        <dbReference type="Google" id="ProtNLM"/>
    </source>
</evidence>
<accession>A0A0B5FIB0</accession>
<dbReference type="Proteomes" id="UP000035036">
    <property type="component" value="Chromosome"/>
</dbReference>
<gene>
    <name evidence="1" type="ORF">GSUB_11535</name>
</gene>
<evidence type="ECO:0000313" key="2">
    <source>
        <dbReference type="Proteomes" id="UP000035036"/>
    </source>
</evidence>
<proteinExistence type="predicted"/>
<dbReference type="OrthoDB" id="7170026at2"/>
<dbReference type="KEGG" id="gsb:GSUB_11535"/>